<protein>
    <submittedName>
        <fullName evidence="1">Peptidoglycan-N-acetylglucosamine deacetylase</fullName>
        <ecNumber evidence="1">3.5.1.104</ecNumber>
    </submittedName>
</protein>
<dbReference type="EMBL" id="CP096983">
    <property type="protein sequence ID" value="URZ09607.1"/>
    <property type="molecule type" value="Genomic_DNA"/>
</dbReference>
<proteinExistence type="predicted"/>
<dbReference type="PROSITE" id="PS51677">
    <property type="entry name" value="NODB"/>
    <property type="match status" value="1"/>
</dbReference>
<evidence type="ECO:0000313" key="2">
    <source>
        <dbReference type="Proteomes" id="UP000190951"/>
    </source>
</evidence>
<evidence type="ECO:0000313" key="1">
    <source>
        <dbReference type="EMBL" id="URZ09607.1"/>
    </source>
</evidence>
<dbReference type="InterPro" id="IPR002509">
    <property type="entry name" value="NODB_dom"/>
</dbReference>
<sequence length="294" mass="33670">MRRRKKKKRIPKGWILGIVLIVLSVAFIIEAMVIKGKSVSYKDLAYSSKNFQKRYMIVTSARDSIKTLENRRSNVGTPIEEIYKNDEKKIAYLTFDDGPSTTVTPKILNTLEQNNINATFFLIGSNVQLNDESKDLVRRTFYDGNSIGNHTYNHKPEELFPNNSTNVPLFISQIDATNLVLKTVLGQDFNTRLVRIPGGRMTRVHTHDVNLNQLEQAFKDKGIVDIDWNCYDFDAEGKPKNAQQLLENVKRTSYGKKKIVILMHDTYGKEETAKALPNIIEYLRSQGYEFGTLK</sequence>
<dbReference type="Proteomes" id="UP000190951">
    <property type="component" value="Chromosome"/>
</dbReference>
<dbReference type="AlphaFoldDB" id="A0A1S8MBN5"/>
<keyword evidence="1" id="KW-0378">Hydrolase</keyword>
<keyword evidence="2" id="KW-1185">Reference proteome</keyword>
<dbReference type="CDD" id="cd10944">
    <property type="entry name" value="CE4_SmPgdA_like"/>
    <property type="match status" value="1"/>
</dbReference>
<name>A0A1S8MBN5_9CLOT</name>
<dbReference type="Gene3D" id="3.20.20.370">
    <property type="entry name" value="Glycoside hydrolase/deacetylase"/>
    <property type="match status" value="1"/>
</dbReference>
<dbReference type="EC" id="3.5.1.104" evidence="1"/>
<dbReference type="Pfam" id="PF01522">
    <property type="entry name" value="Polysacc_deac_1"/>
    <property type="match status" value="1"/>
</dbReference>
<dbReference type="GO" id="GO:0005975">
    <property type="term" value="P:carbohydrate metabolic process"/>
    <property type="evidence" value="ECO:0007669"/>
    <property type="project" value="InterPro"/>
</dbReference>
<dbReference type="RefSeq" id="WP_077833281.1">
    <property type="nucleotide sequence ID" value="NZ_CP096983.1"/>
</dbReference>
<dbReference type="GO" id="GO:0016810">
    <property type="term" value="F:hydrolase activity, acting on carbon-nitrogen (but not peptide) bonds"/>
    <property type="evidence" value="ECO:0007669"/>
    <property type="project" value="InterPro"/>
</dbReference>
<dbReference type="PANTHER" id="PTHR10587:SF125">
    <property type="entry name" value="POLYSACCHARIDE DEACETYLASE YHEN-RELATED"/>
    <property type="match status" value="1"/>
</dbReference>
<dbReference type="PANTHER" id="PTHR10587">
    <property type="entry name" value="GLYCOSYL TRANSFERASE-RELATED"/>
    <property type="match status" value="1"/>
</dbReference>
<dbReference type="InterPro" id="IPR050248">
    <property type="entry name" value="Polysacc_deacetylase_ArnD"/>
</dbReference>
<reference evidence="1 2" key="1">
    <citation type="submission" date="2022-04" db="EMBL/GenBank/DDBJ databases">
        <title>Genome sequence of C. roseum typestrain.</title>
        <authorList>
            <person name="Poehlein A."/>
            <person name="Schoch T."/>
            <person name="Duerre P."/>
            <person name="Daniel R."/>
        </authorList>
    </citation>
    <scope>NUCLEOTIDE SEQUENCE [LARGE SCALE GENOMIC DNA]</scope>
    <source>
        <strain evidence="1 2">DSM 7320</strain>
    </source>
</reference>
<accession>A0A1S8MBN5</accession>
<dbReference type="STRING" id="84029.CROST_26880"/>
<organism evidence="1 2">
    <name type="scientific">Clostridium felsineum</name>
    <dbReference type="NCBI Taxonomy" id="36839"/>
    <lineage>
        <taxon>Bacteria</taxon>
        <taxon>Bacillati</taxon>
        <taxon>Bacillota</taxon>
        <taxon>Clostridia</taxon>
        <taxon>Eubacteriales</taxon>
        <taxon>Clostridiaceae</taxon>
        <taxon>Clostridium</taxon>
    </lineage>
</organism>
<dbReference type="InterPro" id="IPR011330">
    <property type="entry name" value="Glyco_hydro/deAcase_b/a-brl"/>
</dbReference>
<gene>
    <name evidence="1" type="ORF">CROST_002880</name>
</gene>
<dbReference type="KEGG" id="crw:CROST_002880"/>
<dbReference type="SUPFAM" id="SSF88713">
    <property type="entry name" value="Glycoside hydrolase/deacetylase"/>
    <property type="match status" value="1"/>
</dbReference>